<dbReference type="EC" id="2.3.1.234" evidence="2"/>
<evidence type="ECO:0000313" key="2">
    <source>
        <dbReference type="EMBL" id="MEP0947152.1"/>
    </source>
</evidence>
<dbReference type="GO" id="GO:0061711">
    <property type="term" value="F:tRNA N(6)-L-threonylcarbamoyladenine synthase activity"/>
    <property type="evidence" value="ECO:0007669"/>
    <property type="project" value="UniProtKB-EC"/>
</dbReference>
<feature type="domain" description="Gcp-like" evidence="1">
    <location>
        <begin position="51"/>
        <end position="153"/>
    </location>
</feature>
<dbReference type="Gene3D" id="3.30.420.40">
    <property type="match status" value="2"/>
</dbReference>
<keyword evidence="2" id="KW-0012">Acyltransferase</keyword>
<dbReference type="InterPro" id="IPR043129">
    <property type="entry name" value="ATPase_NBD"/>
</dbReference>
<organism evidence="2 3">
    <name type="scientific">Leptolyngbya subtilissima DQ-A4</name>
    <dbReference type="NCBI Taxonomy" id="2933933"/>
    <lineage>
        <taxon>Bacteria</taxon>
        <taxon>Bacillati</taxon>
        <taxon>Cyanobacteriota</taxon>
        <taxon>Cyanophyceae</taxon>
        <taxon>Leptolyngbyales</taxon>
        <taxon>Leptolyngbyaceae</taxon>
        <taxon>Leptolyngbya group</taxon>
        <taxon>Leptolyngbya</taxon>
    </lineage>
</organism>
<dbReference type="SUPFAM" id="SSF53067">
    <property type="entry name" value="Actin-like ATPase domain"/>
    <property type="match status" value="2"/>
</dbReference>
<keyword evidence="3" id="KW-1185">Reference proteome</keyword>
<accession>A0ABV0K2Z8</accession>
<evidence type="ECO:0000259" key="1">
    <source>
        <dbReference type="Pfam" id="PF00814"/>
    </source>
</evidence>
<comment type="caution">
    <text evidence="2">The sequence shown here is derived from an EMBL/GenBank/DDBJ whole genome shotgun (WGS) entry which is preliminary data.</text>
</comment>
<dbReference type="InterPro" id="IPR000905">
    <property type="entry name" value="Gcp-like_dom"/>
</dbReference>
<dbReference type="Proteomes" id="UP001482513">
    <property type="component" value="Unassembled WGS sequence"/>
</dbReference>
<dbReference type="InterPro" id="IPR022496">
    <property type="entry name" value="T6A_TsaB"/>
</dbReference>
<gene>
    <name evidence="2" type="primary">tsaB</name>
    <name evidence="2" type="ORF">NC992_09745</name>
</gene>
<dbReference type="NCBIfam" id="TIGR03725">
    <property type="entry name" value="T6A_YeaZ"/>
    <property type="match status" value="1"/>
</dbReference>
<name>A0ABV0K2Z8_9CYAN</name>
<proteinExistence type="predicted"/>
<dbReference type="Pfam" id="PF00814">
    <property type="entry name" value="TsaD"/>
    <property type="match status" value="1"/>
</dbReference>
<sequence length="207" mass="22283">MLGLAIHTCGPDLGLALSNFDGEICHQTWPLGRDLSSQLHTILMEFIAPYAWTDLSFLAVAQGPGGFTGTRIGVVTARTLAQQLEIPLFGVSSLAAVAQQALDNSPAGSISDIAVEMQARREQLFTAIYKLTANGLEPSHPDQVLKAAAWEQVLASYPQSLHRAIAGDDLAATVVQVLALAHGRWLRGDRPDWSSVMPYYGQHPVDL</sequence>
<dbReference type="EMBL" id="JAMPKX010000003">
    <property type="protein sequence ID" value="MEP0947152.1"/>
    <property type="molecule type" value="Genomic_DNA"/>
</dbReference>
<protein>
    <submittedName>
        <fullName evidence="2">tRNA (Adenosine(37)-N6)-threonylcarbamoyltransferase complex dimerization subunit type 1 TsaB</fullName>
        <ecNumber evidence="2">2.3.1.234</ecNumber>
    </submittedName>
</protein>
<evidence type="ECO:0000313" key="3">
    <source>
        <dbReference type="Proteomes" id="UP001482513"/>
    </source>
</evidence>
<reference evidence="2 3" key="1">
    <citation type="submission" date="2022-04" db="EMBL/GenBank/DDBJ databases">
        <title>Positive selection, recombination, and allopatry shape intraspecific diversity of widespread and dominant cyanobacteria.</title>
        <authorList>
            <person name="Wei J."/>
            <person name="Shu W."/>
            <person name="Hu C."/>
        </authorList>
    </citation>
    <scope>NUCLEOTIDE SEQUENCE [LARGE SCALE GENOMIC DNA]</scope>
    <source>
        <strain evidence="2 3">DQ-A4</strain>
    </source>
</reference>
<keyword evidence="2" id="KW-0808">Transferase</keyword>